<proteinExistence type="predicted"/>
<reference evidence="1 2" key="1">
    <citation type="submission" date="2014-04" db="EMBL/GenBank/DDBJ databases">
        <authorList>
            <consortium name="DOE Joint Genome Institute"/>
            <person name="Kuo A."/>
            <person name="Girlanda M."/>
            <person name="Perotto S."/>
            <person name="Kohler A."/>
            <person name="Nagy L.G."/>
            <person name="Floudas D."/>
            <person name="Copeland A."/>
            <person name="Barry K.W."/>
            <person name="Cichocki N."/>
            <person name="Veneault-Fourrey C."/>
            <person name="LaButti K."/>
            <person name="Lindquist E.A."/>
            <person name="Lipzen A."/>
            <person name="Lundell T."/>
            <person name="Morin E."/>
            <person name="Murat C."/>
            <person name="Sun H."/>
            <person name="Tunlid A."/>
            <person name="Henrissat B."/>
            <person name="Grigoriev I.V."/>
            <person name="Hibbett D.S."/>
            <person name="Martin F."/>
            <person name="Nordberg H.P."/>
            <person name="Cantor M.N."/>
            <person name="Hua S.X."/>
        </authorList>
    </citation>
    <scope>NUCLEOTIDE SEQUENCE [LARGE SCALE GENOMIC DNA]</scope>
    <source>
        <strain evidence="1 2">MUT 4182</strain>
    </source>
</reference>
<sequence>MKGVTVSPTVRRPFQFAALKRTDDDDYLDRPLNLKALATIRIQVYRAGTHTTQFVTMVFIAGRFKPITLRRLGKQEVSKRHSKAIKTEPYTRSDTTPWVSFEFRYRPAAILQAEGIMPKPRVSDDESQCNGESDEEIGAEDKAELLALEAEQAALDVRKAALKAKFGKLDIKREPSTFLEIRDP</sequence>
<evidence type="ECO:0000313" key="2">
    <source>
        <dbReference type="Proteomes" id="UP000054248"/>
    </source>
</evidence>
<dbReference type="HOGENOM" id="CLU_1469249_0_0_1"/>
<dbReference type="STRING" id="1051891.A0A0C3QF74"/>
<dbReference type="AlphaFoldDB" id="A0A0C3QF74"/>
<gene>
    <name evidence="1" type="ORF">M407DRAFT_26753</name>
</gene>
<keyword evidence="2" id="KW-1185">Reference proteome</keyword>
<evidence type="ECO:0000313" key="1">
    <source>
        <dbReference type="EMBL" id="KIO23824.1"/>
    </source>
</evidence>
<reference evidence="2" key="2">
    <citation type="submission" date="2015-01" db="EMBL/GenBank/DDBJ databases">
        <title>Evolutionary Origins and Diversification of the Mycorrhizal Mutualists.</title>
        <authorList>
            <consortium name="DOE Joint Genome Institute"/>
            <consortium name="Mycorrhizal Genomics Consortium"/>
            <person name="Kohler A."/>
            <person name="Kuo A."/>
            <person name="Nagy L.G."/>
            <person name="Floudas D."/>
            <person name="Copeland A."/>
            <person name="Barry K.W."/>
            <person name="Cichocki N."/>
            <person name="Veneault-Fourrey C."/>
            <person name="LaButti K."/>
            <person name="Lindquist E.A."/>
            <person name="Lipzen A."/>
            <person name="Lundell T."/>
            <person name="Morin E."/>
            <person name="Murat C."/>
            <person name="Riley R."/>
            <person name="Ohm R."/>
            <person name="Sun H."/>
            <person name="Tunlid A."/>
            <person name="Henrissat B."/>
            <person name="Grigoriev I.V."/>
            <person name="Hibbett D.S."/>
            <person name="Martin F."/>
        </authorList>
    </citation>
    <scope>NUCLEOTIDE SEQUENCE [LARGE SCALE GENOMIC DNA]</scope>
    <source>
        <strain evidence="2">MUT 4182</strain>
    </source>
</reference>
<dbReference type="EMBL" id="KN823075">
    <property type="protein sequence ID" value="KIO23824.1"/>
    <property type="molecule type" value="Genomic_DNA"/>
</dbReference>
<protein>
    <submittedName>
        <fullName evidence="1">Uncharacterized protein</fullName>
    </submittedName>
</protein>
<dbReference type="OrthoDB" id="3364132at2759"/>
<name>A0A0C3QF74_9AGAM</name>
<organism evidence="1 2">
    <name type="scientific">Tulasnella calospora MUT 4182</name>
    <dbReference type="NCBI Taxonomy" id="1051891"/>
    <lineage>
        <taxon>Eukaryota</taxon>
        <taxon>Fungi</taxon>
        <taxon>Dikarya</taxon>
        <taxon>Basidiomycota</taxon>
        <taxon>Agaricomycotina</taxon>
        <taxon>Agaricomycetes</taxon>
        <taxon>Cantharellales</taxon>
        <taxon>Tulasnellaceae</taxon>
        <taxon>Tulasnella</taxon>
    </lineage>
</organism>
<accession>A0A0C3QF74</accession>
<dbReference type="Proteomes" id="UP000054248">
    <property type="component" value="Unassembled WGS sequence"/>
</dbReference>